<name>A0A1S1REH3_9ACTN</name>
<gene>
    <name evidence="1" type="ORF">BBK14_30445</name>
</gene>
<dbReference type="Proteomes" id="UP000179769">
    <property type="component" value="Unassembled WGS sequence"/>
</dbReference>
<dbReference type="Gene3D" id="3.40.50.150">
    <property type="entry name" value="Vaccinia Virus protein VP39"/>
    <property type="match status" value="1"/>
</dbReference>
<dbReference type="SUPFAM" id="SSF53335">
    <property type="entry name" value="S-adenosyl-L-methionine-dependent methyltransferases"/>
    <property type="match status" value="1"/>
</dbReference>
<dbReference type="Pfam" id="PF04672">
    <property type="entry name" value="Methyltransf_19"/>
    <property type="match status" value="1"/>
</dbReference>
<keyword evidence="2" id="KW-1185">Reference proteome</keyword>
<comment type="caution">
    <text evidence="1">The sequence shown here is derived from an EMBL/GenBank/DDBJ whole genome shotgun (WGS) entry which is preliminary data.</text>
</comment>
<proteinExistence type="predicted"/>
<dbReference type="EMBL" id="MAXA01000011">
    <property type="protein sequence ID" value="OHV45278.1"/>
    <property type="molecule type" value="Genomic_DNA"/>
</dbReference>
<evidence type="ECO:0000313" key="2">
    <source>
        <dbReference type="Proteomes" id="UP000179769"/>
    </source>
</evidence>
<reference evidence="2" key="1">
    <citation type="submission" date="2016-07" db="EMBL/GenBank/DDBJ databases">
        <title>Frankia sp. NRRL B-16219 Genome sequencing.</title>
        <authorList>
            <person name="Ghodhbane-Gtari F."/>
            <person name="Swanson E."/>
            <person name="Gueddou A."/>
            <person name="Louati M."/>
            <person name="Nouioui I."/>
            <person name="Hezbri K."/>
            <person name="Abebe-Akele F."/>
            <person name="Simpson S."/>
            <person name="Morris K."/>
            <person name="Thomas K."/>
            <person name="Gtari M."/>
            <person name="Tisa L.S."/>
        </authorList>
    </citation>
    <scope>NUCLEOTIDE SEQUENCE [LARGE SCALE GENOMIC DNA]</scope>
    <source>
        <strain evidence="2">NRRL B-16219</strain>
    </source>
</reference>
<sequence length="103" mass="11489">MHTIVPHSARIYDYFLQGKDNFPADREAGEAALQVFPYVAEAARANRRFLHRVVQYLAEQAGVSQFLDVGTGIPTSPNLHEVAQGVRPDPICQDELRRGLSIN</sequence>
<dbReference type="InterPro" id="IPR029063">
    <property type="entry name" value="SAM-dependent_MTases_sf"/>
</dbReference>
<protein>
    <recommendedName>
        <fullName evidence="3">SAM-dependent methyltransferase</fullName>
    </recommendedName>
</protein>
<evidence type="ECO:0008006" key="3">
    <source>
        <dbReference type="Google" id="ProtNLM"/>
    </source>
</evidence>
<dbReference type="AlphaFoldDB" id="A0A1S1REH3"/>
<dbReference type="InterPro" id="IPR006764">
    <property type="entry name" value="SAM_dep_MeTrfase_SAV2177_type"/>
</dbReference>
<evidence type="ECO:0000313" key="1">
    <source>
        <dbReference type="EMBL" id="OHV45278.1"/>
    </source>
</evidence>
<organism evidence="1 2">
    <name type="scientific">Parafrankia soli</name>
    <dbReference type="NCBI Taxonomy" id="2599596"/>
    <lineage>
        <taxon>Bacteria</taxon>
        <taxon>Bacillati</taxon>
        <taxon>Actinomycetota</taxon>
        <taxon>Actinomycetes</taxon>
        <taxon>Frankiales</taxon>
        <taxon>Frankiaceae</taxon>
        <taxon>Parafrankia</taxon>
    </lineage>
</organism>
<accession>A0A1S1REH3</accession>